<evidence type="ECO:0000259" key="5">
    <source>
        <dbReference type="Pfam" id="PF22725"/>
    </source>
</evidence>
<dbReference type="Proteomes" id="UP000198983">
    <property type="component" value="Chromosome I"/>
</dbReference>
<dbReference type="InterPro" id="IPR036291">
    <property type="entry name" value="NAD(P)-bd_dom_sf"/>
</dbReference>
<comment type="similarity">
    <text evidence="1">Belongs to the Gfo/Idh/MocA family.</text>
</comment>
<evidence type="ECO:0000259" key="3">
    <source>
        <dbReference type="Pfam" id="PF00248"/>
    </source>
</evidence>
<evidence type="ECO:0000313" key="6">
    <source>
        <dbReference type="EMBL" id="SDR72670.1"/>
    </source>
</evidence>
<accession>A0A1H1LEA8</accession>
<dbReference type="RefSeq" id="WP_092649811.1">
    <property type="nucleotide sequence ID" value="NZ_LT629732.1"/>
</dbReference>
<name>A0A1H1LEA8_9ACTN</name>
<feature type="domain" description="Gfo/Idh/MocA-like oxidoreductase N-terminal" evidence="4">
    <location>
        <begin position="13"/>
        <end position="130"/>
    </location>
</feature>
<evidence type="ECO:0000313" key="7">
    <source>
        <dbReference type="Proteomes" id="UP000198983"/>
    </source>
</evidence>
<dbReference type="InterPro" id="IPR050984">
    <property type="entry name" value="Gfo/Idh/MocA_domain"/>
</dbReference>
<dbReference type="Gene3D" id="3.20.20.100">
    <property type="entry name" value="NADP-dependent oxidoreductase domain"/>
    <property type="match status" value="1"/>
</dbReference>
<dbReference type="InterPro" id="IPR000683">
    <property type="entry name" value="Gfo/Idh/MocA-like_OxRdtase_N"/>
</dbReference>
<dbReference type="SUPFAM" id="SSF55347">
    <property type="entry name" value="Glyceraldehyde-3-phosphate dehydrogenase-like, C-terminal domain"/>
    <property type="match status" value="1"/>
</dbReference>
<dbReference type="Pfam" id="PF22725">
    <property type="entry name" value="GFO_IDH_MocA_C3"/>
    <property type="match status" value="1"/>
</dbReference>
<dbReference type="Pfam" id="PF00248">
    <property type="entry name" value="Aldo_ket_red"/>
    <property type="match status" value="1"/>
</dbReference>
<dbReference type="AlphaFoldDB" id="A0A1H1LEA8"/>
<dbReference type="SUPFAM" id="SSF51735">
    <property type="entry name" value="NAD(P)-binding Rossmann-fold domains"/>
    <property type="match status" value="1"/>
</dbReference>
<sequence length="669" mass="73275">MAPDITRADGKLGWGILGPGNIARRFAGDLPASSTGVLVAVGSRDLDKAKAFAAEFGGARAYGSYEELLADDEVDAVYISTPHPQHAQWAIRAAEAGKHILCEKPLTVNHAETMAVIEAAREHDVFLMEAYMYRCVPQTAALLDLLREGAIGKVHQIEASFAFGGSPRPGSRLWDADLAGGGILDVGGYPVTMARLIAGVATGEPFAEPTSVTAVGRVGETGVDEWAAANLTFPGGVSAHVVTGIRKSAENVVRVTGSEGYLVVPNPWLPARDGSSAGIEVHRVGEDDRHVEVETVPLYAAEADTVAAHLADRQAPAMTWADSLGTAATLDKWRAEIGLEYPSERLDANRPTVHRRPLRRRDDHTMKYGKITGVDKQVSRLVMGVDNQMNLSHGTAMFDDFFERGGTTFDTGYIYGRGQCERVLGQWIRNRGVREDVVVIGKGAHTPHCDPESITRQLHESLERLQTDYVDVYFMHRDNLDYPVGEFIDVLDEHYRAGRIKAYGGSNWTLERIAEANAYAEANGRQPMVAVSNNFSLARALDVPWAGCLAVSDDESRQWLEKNQLALMPWSSQARGFFTGRAKPEDRSDAELVRCWYSDDNFERLARATSLAQKRGVHPTAIALAYVLHQDFPTFPLIGPRALAETHSSLPGLQVELTPDEVRWLDLRD</sequence>
<keyword evidence="7" id="KW-1185">Reference proteome</keyword>
<dbReference type="CDD" id="cd19082">
    <property type="entry name" value="AKR_AKR10A1_2"/>
    <property type="match status" value="1"/>
</dbReference>
<gene>
    <name evidence="6" type="ORF">SAMN04489717_0280</name>
</gene>
<dbReference type="OrthoDB" id="9815825at2"/>
<dbReference type="GO" id="GO:0016491">
    <property type="term" value="F:oxidoreductase activity"/>
    <property type="evidence" value="ECO:0007669"/>
    <property type="project" value="UniProtKB-KW"/>
</dbReference>
<evidence type="ECO:0000259" key="4">
    <source>
        <dbReference type="Pfam" id="PF01408"/>
    </source>
</evidence>
<dbReference type="Gene3D" id="3.30.360.10">
    <property type="entry name" value="Dihydrodipicolinate Reductase, domain 2"/>
    <property type="match status" value="1"/>
</dbReference>
<evidence type="ECO:0000256" key="1">
    <source>
        <dbReference type="ARBA" id="ARBA00010928"/>
    </source>
</evidence>
<feature type="domain" description="NADP-dependent oxidoreductase" evidence="3">
    <location>
        <begin position="386"/>
        <end position="665"/>
    </location>
</feature>
<dbReference type="InterPro" id="IPR023210">
    <property type="entry name" value="NADP_OxRdtase_dom"/>
</dbReference>
<dbReference type="Pfam" id="PF01408">
    <property type="entry name" value="GFO_IDH_MocA"/>
    <property type="match status" value="1"/>
</dbReference>
<dbReference type="GO" id="GO:0000166">
    <property type="term" value="F:nucleotide binding"/>
    <property type="evidence" value="ECO:0007669"/>
    <property type="project" value="InterPro"/>
</dbReference>
<organism evidence="6 7">
    <name type="scientific">Actinopolymorpha singaporensis</name>
    <dbReference type="NCBI Taxonomy" id="117157"/>
    <lineage>
        <taxon>Bacteria</taxon>
        <taxon>Bacillati</taxon>
        <taxon>Actinomycetota</taxon>
        <taxon>Actinomycetes</taxon>
        <taxon>Propionibacteriales</taxon>
        <taxon>Actinopolymorphaceae</taxon>
        <taxon>Actinopolymorpha</taxon>
    </lineage>
</organism>
<dbReference type="PANTHER" id="PTHR22604">
    <property type="entry name" value="OXIDOREDUCTASES"/>
    <property type="match status" value="1"/>
</dbReference>
<dbReference type="InterPro" id="IPR055170">
    <property type="entry name" value="GFO_IDH_MocA-like_dom"/>
</dbReference>
<feature type="domain" description="GFO/IDH/MocA-like oxidoreductase" evidence="5">
    <location>
        <begin position="142"/>
        <end position="262"/>
    </location>
</feature>
<proteinExistence type="inferred from homology"/>
<evidence type="ECO:0000256" key="2">
    <source>
        <dbReference type="ARBA" id="ARBA00023002"/>
    </source>
</evidence>
<dbReference type="Gene3D" id="3.40.50.720">
    <property type="entry name" value="NAD(P)-binding Rossmann-like Domain"/>
    <property type="match status" value="1"/>
</dbReference>
<dbReference type="InterPro" id="IPR036812">
    <property type="entry name" value="NAD(P)_OxRdtase_dom_sf"/>
</dbReference>
<protein>
    <submittedName>
        <fullName evidence="6">Predicted oxidoreductase</fullName>
    </submittedName>
</protein>
<reference evidence="6 7" key="1">
    <citation type="submission" date="2016-10" db="EMBL/GenBank/DDBJ databases">
        <authorList>
            <person name="de Groot N.N."/>
        </authorList>
    </citation>
    <scope>NUCLEOTIDE SEQUENCE [LARGE SCALE GENOMIC DNA]</scope>
    <source>
        <strain evidence="6 7">DSM 22024</strain>
    </source>
</reference>
<dbReference type="STRING" id="117157.SAMN04489717_0280"/>
<dbReference type="PANTHER" id="PTHR22604:SF105">
    <property type="entry name" value="TRANS-1,2-DIHYDROBENZENE-1,2-DIOL DEHYDROGENASE"/>
    <property type="match status" value="1"/>
</dbReference>
<dbReference type="EMBL" id="LT629732">
    <property type="protein sequence ID" value="SDR72670.1"/>
    <property type="molecule type" value="Genomic_DNA"/>
</dbReference>
<keyword evidence="2" id="KW-0560">Oxidoreductase</keyword>
<dbReference type="SUPFAM" id="SSF51430">
    <property type="entry name" value="NAD(P)-linked oxidoreductase"/>
    <property type="match status" value="1"/>
</dbReference>